<protein>
    <submittedName>
        <fullName evidence="2">Uncharacterized protein</fullName>
    </submittedName>
</protein>
<dbReference type="AlphaFoldDB" id="A0A5B7I260"/>
<gene>
    <name evidence="2" type="ORF">E2C01_070400</name>
</gene>
<reference evidence="2 3" key="1">
    <citation type="submission" date="2019-05" db="EMBL/GenBank/DDBJ databases">
        <title>Another draft genome of Portunus trituberculatus and its Hox gene families provides insights of decapod evolution.</title>
        <authorList>
            <person name="Jeong J.-H."/>
            <person name="Song I."/>
            <person name="Kim S."/>
            <person name="Choi T."/>
            <person name="Kim D."/>
            <person name="Ryu S."/>
            <person name="Kim W."/>
        </authorList>
    </citation>
    <scope>NUCLEOTIDE SEQUENCE [LARGE SCALE GENOMIC DNA]</scope>
    <source>
        <tissue evidence="2">Muscle</tissue>
    </source>
</reference>
<comment type="caution">
    <text evidence="2">The sequence shown here is derived from an EMBL/GenBank/DDBJ whole genome shotgun (WGS) entry which is preliminary data.</text>
</comment>
<keyword evidence="3" id="KW-1185">Reference proteome</keyword>
<evidence type="ECO:0000313" key="3">
    <source>
        <dbReference type="Proteomes" id="UP000324222"/>
    </source>
</evidence>
<evidence type="ECO:0000256" key="1">
    <source>
        <dbReference type="SAM" id="MobiDB-lite"/>
    </source>
</evidence>
<sequence length="66" mass="7311">MTEYKIINGKTSRTEITEVKIYPTLSPAEENNDCRNEPTMYVHPLTNETANRDPTPAAASRCVGVA</sequence>
<feature type="region of interest" description="Disordered" evidence="1">
    <location>
        <begin position="46"/>
        <end position="66"/>
    </location>
</feature>
<name>A0A5B7I260_PORTR</name>
<dbReference type="EMBL" id="VSRR010042349">
    <property type="protein sequence ID" value="MPC75999.1"/>
    <property type="molecule type" value="Genomic_DNA"/>
</dbReference>
<evidence type="ECO:0000313" key="2">
    <source>
        <dbReference type="EMBL" id="MPC75999.1"/>
    </source>
</evidence>
<proteinExistence type="predicted"/>
<organism evidence="2 3">
    <name type="scientific">Portunus trituberculatus</name>
    <name type="common">Swimming crab</name>
    <name type="synonym">Neptunus trituberculatus</name>
    <dbReference type="NCBI Taxonomy" id="210409"/>
    <lineage>
        <taxon>Eukaryota</taxon>
        <taxon>Metazoa</taxon>
        <taxon>Ecdysozoa</taxon>
        <taxon>Arthropoda</taxon>
        <taxon>Crustacea</taxon>
        <taxon>Multicrustacea</taxon>
        <taxon>Malacostraca</taxon>
        <taxon>Eumalacostraca</taxon>
        <taxon>Eucarida</taxon>
        <taxon>Decapoda</taxon>
        <taxon>Pleocyemata</taxon>
        <taxon>Brachyura</taxon>
        <taxon>Eubrachyura</taxon>
        <taxon>Portunoidea</taxon>
        <taxon>Portunidae</taxon>
        <taxon>Portuninae</taxon>
        <taxon>Portunus</taxon>
    </lineage>
</organism>
<dbReference type="Proteomes" id="UP000324222">
    <property type="component" value="Unassembled WGS sequence"/>
</dbReference>
<accession>A0A5B7I260</accession>